<keyword evidence="2" id="KW-1003">Cell membrane</keyword>
<evidence type="ECO:0000256" key="7">
    <source>
        <dbReference type="ARBA" id="ARBA00023004"/>
    </source>
</evidence>
<feature type="transmembrane region" description="Helical" evidence="12">
    <location>
        <begin position="18"/>
        <end position="36"/>
    </location>
</feature>
<evidence type="ECO:0000313" key="14">
    <source>
        <dbReference type="Proteomes" id="UP000524404"/>
    </source>
</evidence>
<reference evidence="13 14" key="1">
    <citation type="submission" date="2020-08" db="EMBL/GenBank/DDBJ databases">
        <title>Functional genomics of gut bacteria from endangered species of beetles.</title>
        <authorList>
            <person name="Carlos-Shanley C."/>
        </authorList>
    </citation>
    <scope>NUCLEOTIDE SEQUENCE [LARGE SCALE GENOMIC DNA]</scope>
    <source>
        <strain evidence="13 14">S00070</strain>
    </source>
</reference>
<dbReference type="PANTHER" id="PTHR35457">
    <property type="entry name" value="HEME A SYNTHASE"/>
    <property type="match status" value="1"/>
</dbReference>
<dbReference type="GO" id="GO:0006784">
    <property type="term" value="P:heme A biosynthetic process"/>
    <property type="evidence" value="ECO:0007669"/>
    <property type="project" value="InterPro"/>
</dbReference>
<keyword evidence="3 12" id="KW-0812">Transmembrane</keyword>
<dbReference type="GO" id="GO:0016491">
    <property type="term" value="F:oxidoreductase activity"/>
    <property type="evidence" value="ECO:0007669"/>
    <property type="project" value="UniProtKB-KW"/>
</dbReference>
<evidence type="ECO:0000256" key="12">
    <source>
        <dbReference type="SAM" id="Phobius"/>
    </source>
</evidence>
<keyword evidence="9 12" id="KW-0472">Membrane</keyword>
<dbReference type="Proteomes" id="UP000524404">
    <property type="component" value="Unassembled WGS sequence"/>
</dbReference>
<keyword evidence="14" id="KW-1185">Reference proteome</keyword>
<feature type="transmembrane region" description="Helical" evidence="12">
    <location>
        <begin position="123"/>
        <end position="143"/>
    </location>
</feature>
<protein>
    <submittedName>
        <fullName evidence="13">Cytochrome c oxidase assembly protein subunit 15</fullName>
    </submittedName>
</protein>
<evidence type="ECO:0000256" key="11">
    <source>
        <dbReference type="ARBA" id="ARBA00023444"/>
    </source>
</evidence>
<evidence type="ECO:0000256" key="4">
    <source>
        <dbReference type="ARBA" id="ARBA00022723"/>
    </source>
</evidence>
<keyword evidence="7" id="KW-0408">Iron</keyword>
<dbReference type="Pfam" id="PF02628">
    <property type="entry name" value="COX15-CtaA"/>
    <property type="match status" value="1"/>
</dbReference>
<dbReference type="GO" id="GO:0046872">
    <property type="term" value="F:metal ion binding"/>
    <property type="evidence" value="ECO:0007669"/>
    <property type="project" value="UniProtKB-KW"/>
</dbReference>
<feature type="transmembrane region" description="Helical" evidence="12">
    <location>
        <begin position="273"/>
        <end position="296"/>
    </location>
</feature>
<organism evidence="13 14">
    <name type="scientific">Arcicella rosea</name>
    <dbReference type="NCBI Taxonomy" id="502909"/>
    <lineage>
        <taxon>Bacteria</taxon>
        <taxon>Pseudomonadati</taxon>
        <taxon>Bacteroidota</taxon>
        <taxon>Cytophagia</taxon>
        <taxon>Cytophagales</taxon>
        <taxon>Flectobacillaceae</taxon>
        <taxon>Arcicella</taxon>
    </lineage>
</organism>
<proteinExistence type="predicted"/>
<keyword evidence="10" id="KW-1015">Disulfide bond</keyword>
<dbReference type="GO" id="GO:0016020">
    <property type="term" value="C:membrane"/>
    <property type="evidence" value="ECO:0007669"/>
    <property type="project" value="UniProtKB-SubCell"/>
</dbReference>
<comment type="caution">
    <text evidence="13">The sequence shown here is derived from an EMBL/GenBank/DDBJ whole genome shotgun (WGS) entry which is preliminary data.</text>
</comment>
<dbReference type="PANTHER" id="PTHR35457:SF1">
    <property type="entry name" value="HEME A SYNTHASE"/>
    <property type="match status" value="1"/>
</dbReference>
<evidence type="ECO:0000256" key="10">
    <source>
        <dbReference type="ARBA" id="ARBA00023157"/>
    </source>
</evidence>
<comment type="subcellular location">
    <subcellularLocation>
        <location evidence="1">Membrane</location>
        <topology evidence="1">Multi-pass membrane protein</topology>
    </subcellularLocation>
</comment>
<feature type="transmembrane region" description="Helical" evidence="12">
    <location>
        <begin position="95"/>
        <end position="116"/>
    </location>
</feature>
<evidence type="ECO:0000313" key="13">
    <source>
        <dbReference type="EMBL" id="MBB6001753.1"/>
    </source>
</evidence>
<evidence type="ECO:0000256" key="9">
    <source>
        <dbReference type="ARBA" id="ARBA00023136"/>
    </source>
</evidence>
<feature type="transmembrane region" description="Helical" evidence="12">
    <location>
        <begin position="244"/>
        <end position="261"/>
    </location>
</feature>
<comment type="pathway">
    <text evidence="11">Porphyrin-containing compound metabolism.</text>
</comment>
<keyword evidence="6" id="KW-0560">Oxidoreductase</keyword>
<sequence length="333" mass="37375">MNLVSQCLNILMMLFRKLGILTIITIYLLVLAGGIVRSTGSGMGCPDWPKCFGMLIPPTDVSQLPHNYQEIYAEKLHGEVEFNVTKTWIEYANRLLGAFTGIVVFATFLASIFYYFKKDRVIVYLSFLGVILIGANGVLGKYVVDSFLKPGVVTLHMLLAVLVVFVLLYAIARAWSEVISIETISRKSTLNMILVLTLVLSTSQVLLGTQVREAIDRVVANPLFGYDRNTWIEQMGLPFFIHRSYSLLILGLHVYLIWLLKKNIQREGLTYKFMVALLAIVIIEIISGIIMAYFGVPAFIQPIHLTLAILSLGIQFIVYLLINAERVFKASKS</sequence>
<keyword evidence="5 12" id="KW-1133">Transmembrane helix</keyword>
<dbReference type="RefSeq" id="WP_184129448.1">
    <property type="nucleotide sequence ID" value="NZ_JACHKT010000002.1"/>
</dbReference>
<evidence type="ECO:0000256" key="6">
    <source>
        <dbReference type="ARBA" id="ARBA00023002"/>
    </source>
</evidence>
<evidence type="ECO:0000256" key="1">
    <source>
        <dbReference type="ARBA" id="ARBA00004141"/>
    </source>
</evidence>
<evidence type="ECO:0000256" key="8">
    <source>
        <dbReference type="ARBA" id="ARBA00023133"/>
    </source>
</evidence>
<name>A0A841EL46_9BACT</name>
<evidence type="ECO:0000256" key="5">
    <source>
        <dbReference type="ARBA" id="ARBA00022989"/>
    </source>
</evidence>
<feature type="transmembrane region" description="Helical" evidence="12">
    <location>
        <begin position="155"/>
        <end position="176"/>
    </location>
</feature>
<feature type="transmembrane region" description="Helical" evidence="12">
    <location>
        <begin position="188"/>
        <end position="207"/>
    </location>
</feature>
<dbReference type="InterPro" id="IPR003780">
    <property type="entry name" value="COX15/CtaA_fam"/>
</dbReference>
<evidence type="ECO:0000256" key="3">
    <source>
        <dbReference type="ARBA" id="ARBA00022692"/>
    </source>
</evidence>
<dbReference type="AlphaFoldDB" id="A0A841EL46"/>
<dbReference type="InterPro" id="IPR050450">
    <property type="entry name" value="COX15/CtaA_HemeA_synthase"/>
</dbReference>
<accession>A0A841EL46</accession>
<keyword evidence="8" id="KW-0350">Heme biosynthesis</keyword>
<feature type="transmembrane region" description="Helical" evidence="12">
    <location>
        <begin position="302"/>
        <end position="322"/>
    </location>
</feature>
<dbReference type="EMBL" id="JACHKT010000002">
    <property type="protein sequence ID" value="MBB6001753.1"/>
    <property type="molecule type" value="Genomic_DNA"/>
</dbReference>
<evidence type="ECO:0000256" key="2">
    <source>
        <dbReference type="ARBA" id="ARBA00022475"/>
    </source>
</evidence>
<gene>
    <name evidence="13" type="ORF">HNP25_000393</name>
</gene>
<keyword evidence="4" id="KW-0479">Metal-binding</keyword>